<dbReference type="GO" id="GO:0070449">
    <property type="term" value="C:elongin complex"/>
    <property type="evidence" value="ECO:0007669"/>
    <property type="project" value="InterPro"/>
</dbReference>
<dbReference type="FunCoup" id="A0A165TFH9">
    <property type="interactions" value="27"/>
</dbReference>
<dbReference type="AlphaFoldDB" id="A0A165TFH9"/>
<feature type="compositionally biased region" description="Basic and acidic residues" evidence="1">
    <location>
        <begin position="124"/>
        <end position="138"/>
    </location>
</feature>
<evidence type="ECO:0000313" key="3">
    <source>
        <dbReference type="Proteomes" id="UP000076761"/>
    </source>
</evidence>
<feature type="compositionally biased region" description="Polar residues" evidence="1">
    <location>
        <begin position="193"/>
        <end position="207"/>
    </location>
</feature>
<sequence>MLSDNDQQPCRRILSLVHYCQRVASNHVDSISTLGDLRYDLIKPILGGCTPETLVRLEEASPHIQDETSDIWRQLCFRKHNGQCVERYTDEEPDSWRDQFFLLEEEQAKRLEEVGSRIRSQRQQAEERKKESRIKITDRLPPSKRTRTWGPSQPKTLFQKTKSSASRIQKSMYGPPMLPPMPSAKTYRVLPTPSRSSLLPAPTSTSGTPRITVTVVRRPSTSSVPATGISPTNSAPVSHPSVPTSPPPTSSSLPARTETARTVKPTSKKDPMSNLFMPKHRQHSQLPRQPMTTPINK</sequence>
<proteinExistence type="predicted"/>
<dbReference type="STRING" id="1314782.A0A165TFH9"/>
<dbReference type="EMBL" id="KV425566">
    <property type="protein sequence ID" value="KZT26590.1"/>
    <property type="molecule type" value="Genomic_DNA"/>
</dbReference>
<dbReference type="Gene3D" id="6.10.250.3180">
    <property type="match status" value="1"/>
</dbReference>
<feature type="region of interest" description="Disordered" evidence="1">
    <location>
        <begin position="121"/>
        <end position="297"/>
    </location>
</feature>
<feature type="compositionally biased region" description="Low complexity" evidence="1">
    <location>
        <begin position="208"/>
        <end position="225"/>
    </location>
</feature>
<keyword evidence="3" id="KW-1185">Reference proteome</keyword>
<dbReference type="InterPro" id="IPR051870">
    <property type="entry name" value="Elongin-A_domain"/>
</dbReference>
<accession>A0A165TFH9</accession>
<feature type="compositionally biased region" description="Polar residues" evidence="1">
    <location>
        <begin position="284"/>
        <end position="297"/>
    </location>
</feature>
<gene>
    <name evidence="2" type="ORF">NEOLEDRAFT_1241043</name>
</gene>
<dbReference type="PANTHER" id="PTHR15141:SF76">
    <property type="entry name" value="TRANSCRIPTION ELONGATION FACTOR B POLYPEPTIDE 3"/>
    <property type="match status" value="1"/>
</dbReference>
<feature type="compositionally biased region" description="Polar residues" evidence="1">
    <location>
        <begin position="149"/>
        <end position="169"/>
    </location>
</feature>
<evidence type="ECO:0008006" key="4">
    <source>
        <dbReference type="Google" id="ProtNLM"/>
    </source>
</evidence>
<dbReference type="OrthoDB" id="21513at2759"/>
<protein>
    <recommendedName>
        <fullName evidence="4">Elongin-A</fullName>
    </recommendedName>
</protein>
<dbReference type="GO" id="GO:0006368">
    <property type="term" value="P:transcription elongation by RNA polymerase II"/>
    <property type="evidence" value="ECO:0007669"/>
    <property type="project" value="InterPro"/>
</dbReference>
<dbReference type="InParanoid" id="A0A165TFH9"/>
<organism evidence="2 3">
    <name type="scientific">Neolentinus lepideus HHB14362 ss-1</name>
    <dbReference type="NCBI Taxonomy" id="1314782"/>
    <lineage>
        <taxon>Eukaryota</taxon>
        <taxon>Fungi</taxon>
        <taxon>Dikarya</taxon>
        <taxon>Basidiomycota</taxon>
        <taxon>Agaricomycotina</taxon>
        <taxon>Agaricomycetes</taxon>
        <taxon>Gloeophyllales</taxon>
        <taxon>Gloeophyllaceae</taxon>
        <taxon>Neolentinus</taxon>
    </lineage>
</organism>
<dbReference type="InterPro" id="IPR010684">
    <property type="entry name" value="RNA_pol_II_trans_fac_SIII_A"/>
</dbReference>
<evidence type="ECO:0000313" key="2">
    <source>
        <dbReference type="EMBL" id="KZT26590.1"/>
    </source>
</evidence>
<reference evidence="2 3" key="1">
    <citation type="journal article" date="2016" name="Mol. Biol. Evol.">
        <title>Comparative Genomics of Early-Diverging Mushroom-Forming Fungi Provides Insights into the Origins of Lignocellulose Decay Capabilities.</title>
        <authorList>
            <person name="Nagy L.G."/>
            <person name="Riley R."/>
            <person name="Tritt A."/>
            <person name="Adam C."/>
            <person name="Daum C."/>
            <person name="Floudas D."/>
            <person name="Sun H."/>
            <person name="Yadav J.S."/>
            <person name="Pangilinan J."/>
            <person name="Larsson K.H."/>
            <person name="Matsuura K."/>
            <person name="Barry K."/>
            <person name="Labutti K."/>
            <person name="Kuo R."/>
            <person name="Ohm R.A."/>
            <person name="Bhattacharya S.S."/>
            <person name="Shirouzu T."/>
            <person name="Yoshinaga Y."/>
            <person name="Martin F.M."/>
            <person name="Grigoriev I.V."/>
            <person name="Hibbett D.S."/>
        </authorList>
    </citation>
    <scope>NUCLEOTIDE SEQUENCE [LARGE SCALE GENOMIC DNA]</scope>
    <source>
        <strain evidence="2 3">HHB14362 ss-1</strain>
    </source>
</reference>
<dbReference type="Pfam" id="PF06881">
    <property type="entry name" value="Elongin_A"/>
    <property type="match status" value="1"/>
</dbReference>
<name>A0A165TFH9_9AGAM</name>
<dbReference type="Proteomes" id="UP000076761">
    <property type="component" value="Unassembled WGS sequence"/>
</dbReference>
<dbReference type="PANTHER" id="PTHR15141">
    <property type="entry name" value="TRANSCRIPTION ELONGATION FACTOR B POLYPEPTIDE 3"/>
    <property type="match status" value="1"/>
</dbReference>
<evidence type="ECO:0000256" key="1">
    <source>
        <dbReference type="SAM" id="MobiDB-lite"/>
    </source>
</evidence>